<comment type="function">
    <text evidence="1 6">Modulates RecA activity.</text>
</comment>
<evidence type="ECO:0000259" key="9">
    <source>
        <dbReference type="Pfam" id="PF21982"/>
    </source>
</evidence>
<evidence type="ECO:0000256" key="2">
    <source>
        <dbReference type="ARBA" id="ARBA00004496"/>
    </source>
</evidence>
<evidence type="ECO:0000259" key="7">
    <source>
        <dbReference type="Pfam" id="PF02631"/>
    </source>
</evidence>
<feature type="domain" description="RecX first three-helical" evidence="9">
    <location>
        <begin position="62"/>
        <end position="99"/>
    </location>
</feature>
<dbReference type="GO" id="GO:0005737">
    <property type="term" value="C:cytoplasm"/>
    <property type="evidence" value="ECO:0007669"/>
    <property type="project" value="UniProtKB-SubCell"/>
</dbReference>
<dbReference type="NCBIfam" id="NF010733">
    <property type="entry name" value="PRK14135.1"/>
    <property type="match status" value="1"/>
</dbReference>
<evidence type="ECO:0000259" key="8">
    <source>
        <dbReference type="Pfam" id="PF21981"/>
    </source>
</evidence>
<protein>
    <recommendedName>
        <fullName evidence="4 6">Regulatory protein RecX</fullName>
    </recommendedName>
</protein>
<dbReference type="InterPro" id="IPR053925">
    <property type="entry name" value="RecX_HTH_3rd"/>
</dbReference>
<gene>
    <name evidence="6" type="primary">recX</name>
    <name evidence="10" type="ORF">A5886_001249</name>
</gene>
<dbReference type="RefSeq" id="WP_086274157.1">
    <property type="nucleotide sequence ID" value="NZ_NGKU01000001.1"/>
</dbReference>
<reference evidence="10 11" key="1">
    <citation type="submission" date="2017-05" db="EMBL/GenBank/DDBJ databases">
        <title>The Genome Sequence of Enterococcus sp. 8G7_MSG3316.</title>
        <authorList>
            <consortium name="The Broad Institute Genomics Platform"/>
            <consortium name="The Broad Institute Genomic Center for Infectious Diseases"/>
            <person name="Earl A."/>
            <person name="Manson A."/>
            <person name="Schwartman J."/>
            <person name="Gilmore M."/>
            <person name="Abouelleil A."/>
            <person name="Cao P."/>
            <person name="Chapman S."/>
            <person name="Cusick C."/>
            <person name="Shea T."/>
            <person name="Young S."/>
            <person name="Neafsey D."/>
            <person name="Nusbaum C."/>
            <person name="Birren B."/>
        </authorList>
    </citation>
    <scope>NUCLEOTIDE SEQUENCE [LARGE SCALE GENOMIC DNA]</scope>
    <source>
        <strain evidence="10 11">8G7_MSG3316</strain>
    </source>
</reference>
<name>A0A242A5D8_9ENTE</name>
<keyword evidence="11" id="KW-1185">Reference proteome</keyword>
<dbReference type="STRING" id="1834191.A5886_001249"/>
<evidence type="ECO:0000256" key="4">
    <source>
        <dbReference type="ARBA" id="ARBA00018111"/>
    </source>
</evidence>
<dbReference type="OrthoDB" id="5421057at2"/>
<dbReference type="InterPro" id="IPR003783">
    <property type="entry name" value="Regulatory_RecX"/>
</dbReference>
<feature type="domain" description="RecX third three-helical" evidence="8">
    <location>
        <begin position="155"/>
        <end position="200"/>
    </location>
</feature>
<accession>A0A242A5D8</accession>
<evidence type="ECO:0000313" key="11">
    <source>
        <dbReference type="Proteomes" id="UP000195043"/>
    </source>
</evidence>
<comment type="caution">
    <text evidence="10">The sequence shown here is derived from an EMBL/GenBank/DDBJ whole genome shotgun (WGS) entry which is preliminary data.</text>
</comment>
<dbReference type="EMBL" id="NGKU01000001">
    <property type="protein sequence ID" value="OTN76172.1"/>
    <property type="molecule type" value="Genomic_DNA"/>
</dbReference>
<feature type="domain" description="RecX third three-helical" evidence="8">
    <location>
        <begin position="211"/>
        <end position="257"/>
    </location>
</feature>
<dbReference type="Proteomes" id="UP000195043">
    <property type="component" value="Unassembled WGS sequence"/>
</dbReference>
<dbReference type="InterPro" id="IPR053926">
    <property type="entry name" value="RecX_HTH_1st"/>
</dbReference>
<dbReference type="PANTHER" id="PTHR33602">
    <property type="entry name" value="REGULATORY PROTEIN RECX FAMILY PROTEIN"/>
    <property type="match status" value="1"/>
</dbReference>
<organism evidence="10 11">
    <name type="scientific">Candidatus Enterococcus testudinis</name>
    <dbReference type="NCBI Taxonomy" id="1834191"/>
    <lineage>
        <taxon>Bacteria</taxon>
        <taxon>Bacillati</taxon>
        <taxon>Bacillota</taxon>
        <taxon>Bacilli</taxon>
        <taxon>Lactobacillales</taxon>
        <taxon>Enterococcaceae</taxon>
        <taxon>Enterococcus</taxon>
    </lineage>
</organism>
<proteinExistence type="inferred from homology"/>
<evidence type="ECO:0000313" key="10">
    <source>
        <dbReference type="EMBL" id="OTN76172.1"/>
    </source>
</evidence>
<evidence type="ECO:0000256" key="1">
    <source>
        <dbReference type="ARBA" id="ARBA00003529"/>
    </source>
</evidence>
<dbReference type="Pfam" id="PF21981">
    <property type="entry name" value="RecX_HTH3"/>
    <property type="match status" value="2"/>
</dbReference>
<comment type="similarity">
    <text evidence="3 6">Belongs to the RecX family.</text>
</comment>
<evidence type="ECO:0000256" key="3">
    <source>
        <dbReference type="ARBA" id="ARBA00009695"/>
    </source>
</evidence>
<dbReference type="GO" id="GO:0006282">
    <property type="term" value="P:regulation of DNA repair"/>
    <property type="evidence" value="ECO:0007669"/>
    <property type="project" value="UniProtKB-UniRule"/>
</dbReference>
<evidence type="ECO:0000256" key="5">
    <source>
        <dbReference type="ARBA" id="ARBA00022490"/>
    </source>
</evidence>
<dbReference type="Pfam" id="PF21982">
    <property type="entry name" value="RecX_HTH1"/>
    <property type="match status" value="1"/>
</dbReference>
<sequence length="264" mass="31125">MITIIRINKGKGPFYEVETSEGEMLRVSEDLLVRFRLLKGKEITEADIKAIKKSAGFDVGLQQAMNYISYQLRSEMEVRMYLKDKEIDSHDRQLVIDRLKDLKLIDDKIYGESYVRTQIRISDKGPVVIGQQLKKKGLKDPVIQEVLPLYTEELQFEVGYHTAEKALRRFQNKSHKETLQKLKLHLMQKGFQQQVIQMILDELPMEKDQEQENDALQKEGARLLRRHQRLPLMKRKMKIKQALYQKGFSIEDIQQFLDEEVMDE</sequence>
<dbReference type="PANTHER" id="PTHR33602:SF1">
    <property type="entry name" value="REGULATORY PROTEIN RECX FAMILY PROTEIN"/>
    <property type="match status" value="1"/>
</dbReference>
<keyword evidence="5 6" id="KW-0963">Cytoplasm</keyword>
<evidence type="ECO:0000256" key="6">
    <source>
        <dbReference type="HAMAP-Rule" id="MF_01114"/>
    </source>
</evidence>
<dbReference type="Gene3D" id="1.10.10.10">
    <property type="entry name" value="Winged helix-like DNA-binding domain superfamily/Winged helix DNA-binding domain"/>
    <property type="match status" value="4"/>
</dbReference>
<dbReference type="Pfam" id="PF02631">
    <property type="entry name" value="RecX_HTH2"/>
    <property type="match status" value="1"/>
</dbReference>
<comment type="subcellular location">
    <subcellularLocation>
        <location evidence="2 6">Cytoplasm</location>
    </subcellularLocation>
</comment>
<dbReference type="HAMAP" id="MF_01114">
    <property type="entry name" value="RecX"/>
    <property type="match status" value="1"/>
</dbReference>
<dbReference type="AlphaFoldDB" id="A0A242A5D8"/>
<dbReference type="InterPro" id="IPR053924">
    <property type="entry name" value="RecX_HTH_2nd"/>
</dbReference>
<dbReference type="InterPro" id="IPR036388">
    <property type="entry name" value="WH-like_DNA-bd_sf"/>
</dbReference>
<feature type="domain" description="RecX second three-helical" evidence="7">
    <location>
        <begin position="106"/>
        <end position="147"/>
    </location>
</feature>